<dbReference type="EMBL" id="JAUSVM010000001">
    <property type="protein sequence ID" value="MDQ0425574.1"/>
    <property type="molecule type" value="Genomic_DNA"/>
</dbReference>
<sequence>MAARDVLRDWLVEALRALGGSATVIDVSREVWRAHQRDIEASGDLVYTWQYDLRWAATNLRKEGRLAQNKRGEPWRLI</sequence>
<comment type="caution">
    <text evidence="1">The sequence shown here is derived from an EMBL/GenBank/DDBJ whole genome shotgun (WGS) entry which is preliminary data.</text>
</comment>
<dbReference type="RefSeq" id="WP_070318696.1">
    <property type="nucleotide sequence ID" value="NZ_JAUSVM010000001.1"/>
</dbReference>
<evidence type="ECO:0008006" key="3">
    <source>
        <dbReference type="Google" id="ProtNLM"/>
    </source>
</evidence>
<organism evidence="1 2">
    <name type="scientific">Cellulomonas iranensis</name>
    <dbReference type="NCBI Taxonomy" id="76862"/>
    <lineage>
        <taxon>Bacteria</taxon>
        <taxon>Bacillati</taxon>
        <taxon>Actinomycetota</taxon>
        <taxon>Actinomycetes</taxon>
        <taxon>Micrococcales</taxon>
        <taxon>Cellulomonadaceae</taxon>
        <taxon>Cellulomonas</taxon>
    </lineage>
</organism>
<protein>
    <recommendedName>
        <fullName evidence="3">Restriction system protein Mrr-like N-terminal domain-containing protein</fullName>
    </recommendedName>
</protein>
<accession>A0ABU0GKV5</accession>
<reference evidence="1 2" key="1">
    <citation type="submission" date="2023-07" db="EMBL/GenBank/DDBJ databases">
        <title>Sequencing the genomes of 1000 actinobacteria strains.</title>
        <authorList>
            <person name="Klenk H.-P."/>
        </authorList>
    </citation>
    <scope>NUCLEOTIDE SEQUENCE [LARGE SCALE GENOMIC DNA]</scope>
    <source>
        <strain evidence="1 2">DSM 14785</strain>
    </source>
</reference>
<keyword evidence="2" id="KW-1185">Reference proteome</keyword>
<gene>
    <name evidence="1" type="ORF">JO380_001955</name>
</gene>
<proteinExistence type="predicted"/>
<dbReference type="Proteomes" id="UP001240250">
    <property type="component" value="Unassembled WGS sequence"/>
</dbReference>
<name>A0ABU0GKV5_9CELL</name>
<evidence type="ECO:0000313" key="1">
    <source>
        <dbReference type="EMBL" id="MDQ0425574.1"/>
    </source>
</evidence>
<evidence type="ECO:0000313" key="2">
    <source>
        <dbReference type="Proteomes" id="UP001240250"/>
    </source>
</evidence>